<dbReference type="AlphaFoldDB" id="Q8KEU7"/>
<evidence type="ECO:0000313" key="2">
    <source>
        <dbReference type="Proteomes" id="UP000001007"/>
    </source>
</evidence>
<dbReference type="HOGENOM" id="CLU_3402796_0_0_10"/>
<dbReference type="EMBL" id="AE006470">
    <property type="protein sequence ID" value="AAM71827.1"/>
    <property type="molecule type" value="Genomic_DNA"/>
</dbReference>
<protein>
    <submittedName>
        <fullName evidence="1">Uncharacterized protein</fullName>
    </submittedName>
</protein>
<keyword evidence="2" id="KW-1185">Reference proteome</keyword>
<proteinExistence type="predicted"/>
<sequence>MYYRVDGGIARVRAILDCRRDPEWITKRLG</sequence>
<dbReference type="STRING" id="194439.CT0585"/>
<organism evidence="1 2">
    <name type="scientific">Chlorobaculum tepidum (strain ATCC 49652 / DSM 12025 / NBRC 103806 / TLS)</name>
    <name type="common">Chlorobium tepidum</name>
    <dbReference type="NCBI Taxonomy" id="194439"/>
    <lineage>
        <taxon>Bacteria</taxon>
        <taxon>Pseudomonadati</taxon>
        <taxon>Chlorobiota</taxon>
        <taxon>Chlorobiia</taxon>
        <taxon>Chlorobiales</taxon>
        <taxon>Chlorobiaceae</taxon>
        <taxon>Chlorobaculum</taxon>
    </lineage>
</organism>
<dbReference type="EnsemblBacteria" id="AAM71827">
    <property type="protein sequence ID" value="AAM71827"/>
    <property type="gene ID" value="CT0585"/>
</dbReference>
<dbReference type="OrthoDB" id="278204at2"/>
<accession>Q8KEU7</accession>
<dbReference type="KEGG" id="cte:CT0585"/>
<gene>
    <name evidence="1" type="ordered locus">CT0585</name>
</gene>
<dbReference type="Proteomes" id="UP000001007">
    <property type="component" value="Chromosome"/>
</dbReference>
<reference evidence="1 2" key="1">
    <citation type="journal article" date="2002" name="Proc. Natl. Acad. Sci. U.S.A.">
        <title>The complete genome sequence of Chlorobium tepidum TLS, a photosynthetic, anaerobic, green-sulfur bacterium.</title>
        <authorList>
            <person name="Eisen J.A."/>
            <person name="Nelson K.E."/>
            <person name="Paulsen I.T."/>
            <person name="Heidelberg J.F."/>
            <person name="Wu M."/>
            <person name="Dodson R.J."/>
            <person name="Deboy R."/>
            <person name="Gwinn M.L."/>
            <person name="Nelson W.C."/>
            <person name="Haft D.H."/>
            <person name="Hickey E.K."/>
            <person name="Peterson J.D."/>
            <person name="Durkin A.S."/>
            <person name="Kolonay J.L."/>
            <person name="Yang F."/>
            <person name="Holt I."/>
            <person name="Umayam L.A."/>
            <person name="Mason T."/>
            <person name="Brenner M."/>
            <person name="Shea T.P."/>
            <person name="Parksey D."/>
            <person name="Nierman W.C."/>
            <person name="Feldblyum T.V."/>
            <person name="Hansen C.L."/>
            <person name="Craven M.B."/>
            <person name="Radune D."/>
            <person name="Vamathevan J."/>
            <person name="Khouri H."/>
            <person name="White O."/>
            <person name="Gruber T.M."/>
            <person name="Ketchum K.A."/>
            <person name="Venter J.C."/>
            <person name="Tettelin H."/>
            <person name="Bryant D.A."/>
            <person name="Fraser C.M."/>
        </authorList>
    </citation>
    <scope>NUCLEOTIDE SEQUENCE [LARGE SCALE GENOMIC DNA]</scope>
    <source>
        <strain evidence="2">ATCC 49652 / DSM 12025 / NBRC 103806 / TLS</strain>
    </source>
</reference>
<name>Q8KEU7_CHLTE</name>
<evidence type="ECO:0000313" key="1">
    <source>
        <dbReference type="EMBL" id="AAM71827.1"/>
    </source>
</evidence>